<protein>
    <recommendedName>
        <fullName evidence="4">polynucleotide adenylyltransferase</fullName>
        <ecNumber evidence="4">2.7.7.19</ecNumber>
    </recommendedName>
</protein>
<evidence type="ECO:0000313" key="16">
    <source>
        <dbReference type="Proteomes" id="UP001177023"/>
    </source>
</evidence>
<comment type="caution">
    <text evidence="15">The sequence shown here is derived from an EMBL/GenBank/DDBJ whole genome shotgun (WGS) entry which is preliminary data.</text>
</comment>
<feature type="domain" description="Poly(A) RNA polymerase mitochondrial-like central palm" evidence="14">
    <location>
        <begin position="17"/>
        <end position="154"/>
    </location>
</feature>
<dbReference type="GO" id="GO:0046872">
    <property type="term" value="F:metal ion binding"/>
    <property type="evidence" value="ECO:0007669"/>
    <property type="project" value="UniProtKB-KW"/>
</dbReference>
<comment type="cofactor">
    <cofactor evidence="2">
        <name>Mg(2+)</name>
        <dbReference type="ChEBI" id="CHEBI:18420"/>
    </cofactor>
</comment>
<evidence type="ECO:0000256" key="1">
    <source>
        <dbReference type="ARBA" id="ARBA00001936"/>
    </source>
</evidence>
<dbReference type="Pfam" id="PF22600">
    <property type="entry name" value="MTPAP-like_central"/>
    <property type="match status" value="1"/>
</dbReference>
<dbReference type="AlphaFoldDB" id="A0AA36G6L9"/>
<evidence type="ECO:0000256" key="2">
    <source>
        <dbReference type="ARBA" id="ARBA00001946"/>
    </source>
</evidence>
<keyword evidence="7" id="KW-0808">Transferase</keyword>
<name>A0AA36G6L9_9BILA</name>
<keyword evidence="13" id="KW-0472">Membrane</keyword>
<dbReference type="GO" id="GO:1990817">
    <property type="term" value="F:poly(A) RNA polymerase activity"/>
    <property type="evidence" value="ECO:0007669"/>
    <property type="project" value="UniProtKB-EC"/>
</dbReference>
<dbReference type="EMBL" id="CATQJA010002651">
    <property type="protein sequence ID" value="CAJ0577680.1"/>
    <property type="molecule type" value="Genomic_DNA"/>
</dbReference>
<feature type="transmembrane region" description="Helical" evidence="13">
    <location>
        <begin position="43"/>
        <end position="61"/>
    </location>
</feature>
<evidence type="ECO:0000256" key="5">
    <source>
        <dbReference type="ARBA" id="ARBA00022490"/>
    </source>
</evidence>
<keyword evidence="9" id="KW-0547">Nucleotide-binding</keyword>
<evidence type="ECO:0000256" key="12">
    <source>
        <dbReference type="ARBA" id="ARBA00023211"/>
    </source>
</evidence>
<organism evidence="15 16">
    <name type="scientific">Mesorhabditis spiculigera</name>
    <dbReference type="NCBI Taxonomy" id="96644"/>
    <lineage>
        <taxon>Eukaryota</taxon>
        <taxon>Metazoa</taxon>
        <taxon>Ecdysozoa</taxon>
        <taxon>Nematoda</taxon>
        <taxon>Chromadorea</taxon>
        <taxon>Rhabditida</taxon>
        <taxon>Rhabditina</taxon>
        <taxon>Rhabditomorpha</taxon>
        <taxon>Rhabditoidea</taxon>
        <taxon>Rhabditidae</taxon>
        <taxon>Mesorhabditinae</taxon>
        <taxon>Mesorhabditis</taxon>
    </lineage>
</organism>
<feature type="non-terminal residue" evidence="15">
    <location>
        <position position="1"/>
    </location>
</feature>
<dbReference type="SUPFAM" id="SSF81301">
    <property type="entry name" value="Nucleotidyltransferase"/>
    <property type="match status" value="1"/>
</dbReference>
<evidence type="ECO:0000256" key="6">
    <source>
        <dbReference type="ARBA" id="ARBA00022664"/>
    </source>
</evidence>
<keyword evidence="8" id="KW-0479">Metal-binding</keyword>
<evidence type="ECO:0000256" key="3">
    <source>
        <dbReference type="ARBA" id="ARBA00004496"/>
    </source>
</evidence>
<dbReference type="Gene3D" id="1.10.1410.10">
    <property type="match status" value="2"/>
</dbReference>
<keyword evidence="12" id="KW-0464">Manganese</keyword>
<keyword evidence="13" id="KW-0812">Transmembrane</keyword>
<evidence type="ECO:0000256" key="13">
    <source>
        <dbReference type="SAM" id="Phobius"/>
    </source>
</evidence>
<dbReference type="GO" id="GO:0031123">
    <property type="term" value="P:RNA 3'-end processing"/>
    <property type="evidence" value="ECO:0007669"/>
    <property type="project" value="TreeGrafter"/>
</dbReference>
<keyword evidence="11" id="KW-0460">Magnesium</keyword>
<evidence type="ECO:0000259" key="14">
    <source>
        <dbReference type="Pfam" id="PF22600"/>
    </source>
</evidence>
<evidence type="ECO:0000256" key="9">
    <source>
        <dbReference type="ARBA" id="ARBA00022741"/>
    </source>
</evidence>
<dbReference type="SUPFAM" id="SSF81631">
    <property type="entry name" value="PAP/OAS1 substrate-binding domain"/>
    <property type="match status" value="1"/>
</dbReference>
<keyword evidence="16" id="KW-1185">Reference proteome</keyword>
<dbReference type="Gene3D" id="3.30.460.10">
    <property type="entry name" value="Beta Polymerase, domain 2"/>
    <property type="match status" value="1"/>
</dbReference>
<dbReference type="PANTHER" id="PTHR12271:SF40">
    <property type="entry name" value="POLY(A) RNA POLYMERASE GLD2"/>
    <property type="match status" value="1"/>
</dbReference>
<dbReference type="EC" id="2.7.7.19" evidence="4"/>
<dbReference type="CDD" id="cd05402">
    <property type="entry name" value="NT_PAP_TUTase"/>
    <property type="match status" value="1"/>
</dbReference>
<accession>A0AA36G6L9</accession>
<keyword evidence="6" id="KW-0507">mRNA processing</keyword>
<gene>
    <name evidence="15" type="ORF">MSPICULIGERA_LOCUS15949</name>
</gene>
<comment type="cofactor">
    <cofactor evidence="1">
        <name>Mn(2+)</name>
        <dbReference type="ChEBI" id="CHEBI:29035"/>
    </cofactor>
</comment>
<evidence type="ECO:0000256" key="4">
    <source>
        <dbReference type="ARBA" id="ARBA00012388"/>
    </source>
</evidence>
<evidence type="ECO:0000256" key="7">
    <source>
        <dbReference type="ARBA" id="ARBA00022679"/>
    </source>
</evidence>
<keyword evidence="10" id="KW-0067">ATP-binding</keyword>
<dbReference type="GO" id="GO:0005524">
    <property type="term" value="F:ATP binding"/>
    <property type="evidence" value="ECO:0007669"/>
    <property type="project" value="UniProtKB-KW"/>
</dbReference>
<keyword evidence="5" id="KW-0963">Cytoplasm</keyword>
<dbReference type="PANTHER" id="PTHR12271">
    <property type="entry name" value="POLY A POLYMERASE CID PAP -RELATED"/>
    <property type="match status" value="1"/>
</dbReference>
<dbReference type="GO" id="GO:0006397">
    <property type="term" value="P:mRNA processing"/>
    <property type="evidence" value="ECO:0007669"/>
    <property type="project" value="UniProtKB-KW"/>
</dbReference>
<reference evidence="15" key="1">
    <citation type="submission" date="2023-06" db="EMBL/GenBank/DDBJ databases">
        <authorList>
            <person name="Delattre M."/>
        </authorList>
    </citation>
    <scope>NUCLEOTIDE SEQUENCE</scope>
    <source>
        <strain evidence="15">AF72</strain>
    </source>
</reference>
<evidence type="ECO:0000256" key="10">
    <source>
        <dbReference type="ARBA" id="ARBA00022840"/>
    </source>
</evidence>
<proteinExistence type="predicted"/>
<dbReference type="InterPro" id="IPR054708">
    <property type="entry name" value="MTPAP-like_central"/>
</dbReference>
<dbReference type="GO" id="GO:0005737">
    <property type="term" value="C:cytoplasm"/>
    <property type="evidence" value="ECO:0007669"/>
    <property type="project" value="UniProtKB-SubCell"/>
</dbReference>
<comment type="subcellular location">
    <subcellularLocation>
        <location evidence="3">Cytoplasm</location>
    </subcellularLocation>
</comment>
<keyword evidence="13" id="KW-1133">Transmembrane helix</keyword>
<evidence type="ECO:0000313" key="15">
    <source>
        <dbReference type="EMBL" id="CAJ0577680.1"/>
    </source>
</evidence>
<sequence>MLDQEGRYNVSKLDVMSEEIWDFHNSVAQTDTTLNRKLYLRDLLYYAICPIFPLCGLYVVGSSLNGFGNNSSDMDICLMVTNQELDQRHDAIVILNMVFQTLCKVEWVNAQTLISAKVPILRITFTAPYSDIVVDLNVNNSVAIRNTHLLCYYSSFDWRVRPLVSMVKDFNEDAISVRLGKKVSRMEVVSAPASVNPHWKSQWRCCCIEEPFTGMNTAHSIYNEEVFSEIKMSFKEAYETLNETHDLSKLLTECKKINASQDLTSTGSTIVHYQKK</sequence>
<dbReference type="FunFam" id="3.30.460.10:FF:000061">
    <property type="entry name" value="Poly(A) RNA polymerase gld-2"/>
    <property type="match status" value="1"/>
</dbReference>
<evidence type="ECO:0000256" key="11">
    <source>
        <dbReference type="ARBA" id="ARBA00022842"/>
    </source>
</evidence>
<dbReference type="InterPro" id="IPR043519">
    <property type="entry name" value="NT_sf"/>
</dbReference>
<evidence type="ECO:0000256" key="8">
    <source>
        <dbReference type="ARBA" id="ARBA00022723"/>
    </source>
</evidence>
<dbReference type="Proteomes" id="UP001177023">
    <property type="component" value="Unassembled WGS sequence"/>
</dbReference>